<comment type="caution">
    <text evidence="1">The sequence shown here is derived from an EMBL/GenBank/DDBJ whole genome shotgun (WGS) entry which is preliminary data.</text>
</comment>
<evidence type="ECO:0000313" key="1">
    <source>
        <dbReference type="EMBL" id="KAI0084565.1"/>
    </source>
</evidence>
<keyword evidence="2" id="KW-1185">Reference proteome</keyword>
<evidence type="ECO:0000313" key="2">
    <source>
        <dbReference type="Proteomes" id="UP001055072"/>
    </source>
</evidence>
<reference evidence="1" key="1">
    <citation type="journal article" date="2021" name="Environ. Microbiol.">
        <title>Gene family expansions and transcriptome signatures uncover fungal adaptations to wood decay.</title>
        <authorList>
            <person name="Hage H."/>
            <person name="Miyauchi S."/>
            <person name="Viragh M."/>
            <person name="Drula E."/>
            <person name="Min B."/>
            <person name="Chaduli D."/>
            <person name="Navarro D."/>
            <person name="Favel A."/>
            <person name="Norest M."/>
            <person name="Lesage-Meessen L."/>
            <person name="Balint B."/>
            <person name="Merenyi Z."/>
            <person name="de Eugenio L."/>
            <person name="Morin E."/>
            <person name="Martinez A.T."/>
            <person name="Baldrian P."/>
            <person name="Stursova M."/>
            <person name="Martinez M.J."/>
            <person name="Novotny C."/>
            <person name="Magnuson J.K."/>
            <person name="Spatafora J.W."/>
            <person name="Maurice S."/>
            <person name="Pangilinan J."/>
            <person name="Andreopoulos W."/>
            <person name="LaButti K."/>
            <person name="Hundley H."/>
            <person name="Na H."/>
            <person name="Kuo A."/>
            <person name="Barry K."/>
            <person name="Lipzen A."/>
            <person name="Henrissat B."/>
            <person name="Riley R."/>
            <person name="Ahrendt S."/>
            <person name="Nagy L.G."/>
            <person name="Grigoriev I.V."/>
            <person name="Martin F."/>
            <person name="Rosso M.N."/>
        </authorList>
    </citation>
    <scope>NUCLEOTIDE SEQUENCE</scope>
    <source>
        <strain evidence="1">CBS 384.51</strain>
    </source>
</reference>
<name>A0ACB8TRD8_9APHY</name>
<gene>
    <name evidence="1" type="ORF">BDY19DRAFT_898320</name>
</gene>
<protein>
    <submittedName>
        <fullName evidence="1">Uncharacterized protein</fullName>
    </submittedName>
</protein>
<dbReference type="EMBL" id="MU274941">
    <property type="protein sequence ID" value="KAI0084565.1"/>
    <property type="molecule type" value="Genomic_DNA"/>
</dbReference>
<accession>A0ACB8TRD8</accession>
<sequence length="665" mass="73951">MADKEAETLLVADDAPVSTPTRKKSRRQVAFYPNMNQANKPTKPFSRSAAKRESVMALGSIEHLQHYFTKTGLSAKTNPSNGKTMKGMVPAIGGADTKGETSPNDTQDLQLPPSPVVPQIVHPTFSTYVKTYEIDPENIRPSVIEDVSAVEQIWWLGSTPPQDLLSVDDARGKPHDPEHVDVLDMLRATTHAVRSVRNYLLTLPDDSATPVQTQFLSKVTPSARHPVPRRQASQPDLATDPLTRIRRSALEVLGVLRTVEELSRLPLSDEAYDAQSDHGEQGSGSGGSHSRANSPAMSDTDTSVSISYVQVGGKNVSVPVWEDEDDFDMNQMTEEDKRDRWDERLVLGGGWLYRQDVRRSDLEKERQTIARYLDAVDDVLFGGRKDGKRGWILEREKAEKAERDRRGKGRRVSASAAEVSQVKRSNRRVVSTGMLDAMKAMVVSEETEEPEDLGSISEVDSVDDDDLPEWAKRSSFEDDPYGRLLALLQALLPTTLTSLLPPAPAERSSLLYALSSGQLLCVAYNTGVRRSRKPWGFISRDSIHDIAALEAQSLDKDETEQEKARHGWTFRRTDNLRLWVAALKLRYEIPIVSPSVQLNNGILTPGNGTTPLSSPTPTAKKFPRTEEPPITFDAVIVAHRDPEWEAMLEVPILRWMEAVVDEKRG</sequence>
<organism evidence="1 2">
    <name type="scientific">Irpex rosettiformis</name>
    <dbReference type="NCBI Taxonomy" id="378272"/>
    <lineage>
        <taxon>Eukaryota</taxon>
        <taxon>Fungi</taxon>
        <taxon>Dikarya</taxon>
        <taxon>Basidiomycota</taxon>
        <taxon>Agaricomycotina</taxon>
        <taxon>Agaricomycetes</taxon>
        <taxon>Polyporales</taxon>
        <taxon>Irpicaceae</taxon>
        <taxon>Irpex</taxon>
    </lineage>
</organism>
<dbReference type="Proteomes" id="UP001055072">
    <property type="component" value="Unassembled WGS sequence"/>
</dbReference>
<proteinExistence type="predicted"/>